<dbReference type="InterPro" id="IPR001783">
    <property type="entry name" value="Lumazine-bd"/>
</dbReference>
<dbReference type="RefSeq" id="WP_126309923.1">
    <property type="nucleotide sequence ID" value="NZ_AP018449.1"/>
</dbReference>
<evidence type="ECO:0000256" key="5">
    <source>
        <dbReference type="ARBA" id="ARBA00012827"/>
    </source>
</evidence>
<keyword evidence="9" id="KW-0677">Repeat</keyword>
<evidence type="ECO:0000259" key="12">
    <source>
        <dbReference type="PROSITE" id="PS51177"/>
    </source>
</evidence>
<evidence type="ECO:0000256" key="2">
    <source>
        <dbReference type="ARBA" id="ARBA00002803"/>
    </source>
</evidence>
<dbReference type="InterPro" id="IPR017938">
    <property type="entry name" value="Riboflavin_synthase-like_b-brl"/>
</dbReference>
<proteinExistence type="predicted"/>
<dbReference type="InterPro" id="IPR026017">
    <property type="entry name" value="Lumazine-bd_dom"/>
</dbReference>
<dbReference type="PANTHER" id="PTHR21098:SF12">
    <property type="entry name" value="RIBOFLAVIN SYNTHASE"/>
    <property type="match status" value="1"/>
</dbReference>
<protein>
    <recommendedName>
        <fullName evidence="6 10">Riboflavin synthase</fullName>
        <ecNumber evidence="5 10">2.5.1.9</ecNumber>
    </recommendedName>
</protein>
<dbReference type="NCBIfam" id="NF006767">
    <property type="entry name" value="PRK09289.1"/>
    <property type="match status" value="1"/>
</dbReference>
<dbReference type="PIRSF" id="PIRSF000498">
    <property type="entry name" value="Riboflavin_syn_A"/>
    <property type="match status" value="1"/>
</dbReference>
<gene>
    <name evidence="13" type="primary">ribE</name>
    <name evidence="13" type="ORF">MAMMFC1_03751</name>
</gene>
<feature type="repeat" description="Lumazine-binding" evidence="11">
    <location>
        <begin position="1"/>
        <end position="96"/>
    </location>
</feature>
<dbReference type="NCBIfam" id="NF009566">
    <property type="entry name" value="PRK13020.1"/>
    <property type="match status" value="1"/>
</dbReference>
<dbReference type="NCBIfam" id="TIGR00187">
    <property type="entry name" value="ribE"/>
    <property type="match status" value="1"/>
</dbReference>
<evidence type="ECO:0000256" key="7">
    <source>
        <dbReference type="ARBA" id="ARBA00022619"/>
    </source>
</evidence>
<dbReference type="SUPFAM" id="SSF63380">
    <property type="entry name" value="Riboflavin synthase domain-like"/>
    <property type="match status" value="2"/>
</dbReference>
<dbReference type="FunFam" id="2.40.30.20:FF:000003">
    <property type="entry name" value="Riboflavin synthase, alpha subunit"/>
    <property type="match status" value="1"/>
</dbReference>
<evidence type="ECO:0000256" key="10">
    <source>
        <dbReference type="NCBIfam" id="TIGR00187"/>
    </source>
</evidence>
<dbReference type="Gene3D" id="2.40.30.20">
    <property type="match status" value="2"/>
</dbReference>
<comment type="catalytic activity">
    <reaction evidence="1">
        <text>2 6,7-dimethyl-8-(1-D-ribityl)lumazine + H(+) = 5-amino-6-(D-ribitylamino)uracil + riboflavin</text>
        <dbReference type="Rhea" id="RHEA:20772"/>
        <dbReference type="ChEBI" id="CHEBI:15378"/>
        <dbReference type="ChEBI" id="CHEBI:15934"/>
        <dbReference type="ChEBI" id="CHEBI:57986"/>
        <dbReference type="ChEBI" id="CHEBI:58201"/>
        <dbReference type="EC" id="2.5.1.9"/>
    </reaction>
</comment>
<dbReference type="PROSITE" id="PS51177">
    <property type="entry name" value="LUMAZINE_BIND"/>
    <property type="match status" value="2"/>
</dbReference>
<dbReference type="GO" id="GO:0009231">
    <property type="term" value="P:riboflavin biosynthetic process"/>
    <property type="evidence" value="ECO:0007669"/>
    <property type="project" value="UniProtKB-KW"/>
</dbReference>
<evidence type="ECO:0000256" key="11">
    <source>
        <dbReference type="PROSITE-ProRule" id="PRU00524"/>
    </source>
</evidence>
<keyword evidence="7" id="KW-0686">Riboflavin biosynthesis</keyword>
<organism evidence="13 14">
    <name type="scientific">Methylomusa anaerophila</name>
    <dbReference type="NCBI Taxonomy" id="1930071"/>
    <lineage>
        <taxon>Bacteria</taxon>
        <taxon>Bacillati</taxon>
        <taxon>Bacillota</taxon>
        <taxon>Negativicutes</taxon>
        <taxon>Selenomonadales</taxon>
        <taxon>Sporomusaceae</taxon>
        <taxon>Methylomusa</taxon>
    </lineage>
</organism>
<dbReference type="EC" id="2.5.1.9" evidence="5 10"/>
<reference evidence="13 14" key="1">
    <citation type="journal article" date="2018" name="Int. J. Syst. Evol. Microbiol.">
        <title>Methylomusa anaerophila gen. nov., sp. nov., an anaerobic methanol-utilizing bacterium isolated from a microbial fuel cell.</title>
        <authorList>
            <person name="Amano N."/>
            <person name="Yamamuro A."/>
            <person name="Miyahara M."/>
            <person name="Kouzuma A."/>
            <person name="Abe T."/>
            <person name="Watanabe K."/>
        </authorList>
    </citation>
    <scope>NUCLEOTIDE SEQUENCE [LARGE SCALE GENOMIC DNA]</scope>
    <source>
        <strain evidence="13 14">MMFC1</strain>
    </source>
</reference>
<dbReference type="CDD" id="cd00402">
    <property type="entry name" value="Riboflavin_synthase_like"/>
    <property type="match status" value="1"/>
</dbReference>
<dbReference type="Pfam" id="PF00677">
    <property type="entry name" value="Lum_binding"/>
    <property type="match status" value="2"/>
</dbReference>
<evidence type="ECO:0000256" key="1">
    <source>
        <dbReference type="ARBA" id="ARBA00000968"/>
    </source>
</evidence>
<evidence type="ECO:0000313" key="14">
    <source>
        <dbReference type="Proteomes" id="UP000276437"/>
    </source>
</evidence>
<dbReference type="Proteomes" id="UP000276437">
    <property type="component" value="Chromosome"/>
</dbReference>
<feature type="domain" description="Lumazine-binding" evidence="12">
    <location>
        <begin position="97"/>
        <end position="193"/>
    </location>
</feature>
<evidence type="ECO:0000256" key="4">
    <source>
        <dbReference type="ARBA" id="ARBA00011233"/>
    </source>
</evidence>
<evidence type="ECO:0000256" key="3">
    <source>
        <dbReference type="ARBA" id="ARBA00004887"/>
    </source>
</evidence>
<dbReference type="GO" id="GO:0004746">
    <property type="term" value="F:riboflavin synthase activity"/>
    <property type="evidence" value="ECO:0007669"/>
    <property type="project" value="UniProtKB-UniRule"/>
</dbReference>
<evidence type="ECO:0000256" key="9">
    <source>
        <dbReference type="ARBA" id="ARBA00022737"/>
    </source>
</evidence>
<dbReference type="AlphaFoldDB" id="A0A348APP4"/>
<keyword evidence="8 13" id="KW-0808">Transferase</keyword>
<dbReference type="FunFam" id="2.40.30.20:FF:000004">
    <property type="entry name" value="Riboflavin synthase, alpha subunit"/>
    <property type="match status" value="1"/>
</dbReference>
<dbReference type="EMBL" id="AP018449">
    <property type="protein sequence ID" value="BBB93042.1"/>
    <property type="molecule type" value="Genomic_DNA"/>
</dbReference>
<accession>A0A348APP4</accession>
<feature type="repeat" description="Lumazine-binding" evidence="11">
    <location>
        <begin position="97"/>
        <end position="193"/>
    </location>
</feature>
<dbReference type="PANTHER" id="PTHR21098">
    <property type="entry name" value="RIBOFLAVIN SYNTHASE ALPHA CHAIN"/>
    <property type="match status" value="1"/>
</dbReference>
<comment type="pathway">
    <text evidence="3">Cofactor biosynthesis; riboflavin biosynthesis; riboflavin from 2-hydroxy-3-oxobutyl phosphate and 5-amino-6-(D-ribitylamino)uracil: step 2/2.</text>
</comment>
<name>A0A348APP4_9FIRM</name>
<feature type="domain" description="Lumazine-binding" evidence="12">
    <location>
        <begin position="1"/>
        <end position="96"/>
    </location>
</feature>
<comment type="function">
    <text evidence="2">Catalyzes the dismutation of two molecules of 6,7-dimethyl-8-ribityllumazine, resulting in the formation of riboflavin and 5-amino-6-(D-ribitylamino)uracil.</text>
</comment>
<keyword evidence="14" id="KW-1185">Reference proteome</keyword>
<evidence type="ECO:0000256" key="6">
    <source>
        <dbReference type="ARBA" id="ARBA00013950"/>
    </source>
</evidence>
<sequence>MFTGLVEELGKVKNISSGAKSARLTVNAHKVLLDIKLGDSIAVNGTCLTVVAIGDSWFTADVMPETVERTALSGLKAGDTVNLERTLRVGDRLGGHIVSGHIDGVGKIVSKEQDDNAFVIRIQAGLEVMKYIIRKGSIAIDGISLTVVEYGRDWFTVSLIPHTAALTTLGIKKTGDPVNLEADVIGKYVEKLLDNASENQVKQGFTADFLAEHGFTL</sequence>
<dbReference type="InterPro" id="IPR023366">
    <property type="entry name" value="ATP_synth_asu-like_sf"/>
</dbReference>
<comment type="subunit">
    <text evidence="4">Homotrimer.</text>
</comment>
<evidence type="ECO:0000313" key="13">
    <source>
        <dbReference type="EMBL" id="BBB93042.1"/>
    </source>
</evidence>
<dbReference type="KEGG" id="mana:MAMMFC1_03751"/>
<dbReference type="OrthoDB" id="9788537at2"/>
<evidence type="ECO:0000256" key="8">
    <source>
        <dbReference type="ARBA" id="ARBA00022679"/>
    </source>
</evidence>